<dbReference type="AlphaFoldDB" id="A0A1D1VJF1"/>
<gene>
    <name evidence="1" type="primary">RvY_10815-1</name>
    <name evidence="1" type="synonym">RvY_10815.1</name>
    <name evidence="1" type="ORF">RvY_10815</name>
</gene>
<evidence type="ECO:0000313" key="2">
    <source>
        <dbReference type="Proteomes" id="UP000186922"/>
    </source>
</evidence>
<dbReference type="Proteomes" id="UP000186922">
    <property type="component" value="Unassembled WGS sequence"/>
</dbReference>
<sequence length="129" mass="14821">MGAFATPPKTTPWVVGPKLQLRTAPSKVNVGKVIRSIYPVSELWPQIPYLVYKEVFGYLDVTHSSRLCRDESHIHPRYCDRWYVDMEVFGPLSSSTHEQEQSCEECAVYPARSSLVTLLRTVLFRNFVD</sequence>
<organism evidence="1 2">
    <name type="scientific">Ramazzottius varieornatus</name>
    <name type="common">Water bear</name>
    <name type="synonym">Tardigrade</name>
    <dbReference type="NCBI Taxonomy" id="947166"/>
    <lineage>
        <taxon>Eukaryota</taxon>
        <taxon>Metazoa</taxon>
        <taxon>Ecdysozoa</taxon>
        <taxon>Tardigrada</taxon>
        <taxon>Eutardigrada</taxon>
        <taxon>Parachela</taxon>
        <taxon>Hypsibioidea</taxon>
        <taxon>Ramazzottiidae</taxon>
        <taxon>Ramazzottius</taxon>
    </lineage>
</organism>
<accession>A0A1D1VJF1</accession>
<evidence type="ECO:0000313" key="1">
    <source>
        <dbReference type="EMBL" id="GAU99877.1"/>
    </source>
</evidence>
<comment type="caution">
    <text evidence="1">The sequence shown here is derived from an EMBL/GenBank/DDBJ whole genome shotgun (WGS) entry which is preliminary data.</text>
</comment>
<protein>
    <recommendedName>
        <fullName evidence="3">F-box domain-containing protein</fullName>
    </recommendedName>
</protein>
<reference evidence="1 2" key="1">
    <citation type="journal article" date="2016" name="Nat. Commun.">
        <title>Extremotolerant tardigrade genome and improved radiotolerance of human cultured cells by tardigrade-unique protein.</title>
        <authorList>
            <person name="Hashimoto T."/>
            <person name="Horikawa D.D."/>
            <person name="Saito Y."/>
            <person name="Kuwahara H."/>
            <person name="Kozuka-Hata H."/>
            <person name="Shin-I T."/>
            <person name="Minakuchi Y."/>
            <person name="Ohishi K."/>
            <person name="Motoyama A."/>
            <person name="Aizu T."/>
            <person name="Enomoto A."/>
            <person name="Kondo K."/>
            <person name="Tanaka S."/>
            <person name="Hara Y."/>
            <person name="Koshikawa S."/>
            <person name="Sagara H."/>
            <person name="Miura T."/>
            <person name="Yokobori S."/>
            <person name="Miyagawa K."/>
            <person name="Suzuki Y."/>
            <person name="Kubo T."/>
            <person name="Oyama M."/>
            <person name="Kohara Y."/>
            <person name="Fujiyama A."/>
            <person name="Arakawa K."/>
            <person name="Katayama T."/>
            <person name="Toyoda A."/>
            <person name="Kunieda T."/>
        </authorList>
    </citation>
    <scope>NUCLEOTIDE SEQUENCE [LARGE SCALE GENOMIC DNA]</scope>
    <source>
        <strain evidence="1 2">YOKOZUNA-1</strain>
    </source>
</reference>
<name>A0A1D1VJF1_RAMVA</name>
<proteinExistence type="predicted"/>
<dbReference type="EMBL" id="BDGG01000005">
    <property type="protein sequence ID" value="GAU99877.1"/>
    <property type="molecule type" value="Genomic_DNA"/>
</dbReference>
<keyword evidence="2" id="KW-1185">Reference proteome</keyword>
<evidence type="ECO:0008006" key="3">
    <source>
        <dbReference type="Google" id="ProtNLM"/>
    </source>
</evidence>